<dbReference type="RefSeq" id="WP_221225098.1">
    <property type="nucleotide sequence ID" value="NZ_JACHXU010000009.1"/>
</dbReference>
<accession>A0A7W5DYX4</accession>
<name>A0A7W5DYX4_9BACT</name>
<feature type="domain" description="3-keto-alpha-glucoside-1,2-lyase/3-keto-2-hydroxy-glucal hydratase" evidence="2">
    <location>
        <begin position="35"/>
        <end position="209"/>
    </location>
</feature>
<comment type="caution">
    <text evidence="3">The sequence shown here is derived from an EMBL/GenBank/DDBJ whole genome shotgun (WGS) entry which is preliminary data.</text>
</comment>
<proteinExistence type="predicted"/>
<feature type="chain" id="PRO_5030886225" description="3-keto-alpha-glucoside-1,2-lyase/3-keto-2-hydroxy-glucal hydratase domain-containing protein" evidence="1">
    <location>
        <begin position="27"/>
        <end position="211"/>
    </location>
</feature>
<evidence type="ECO:0000313" key="3">
    <source>
        <dbReference type="EMBL" id="MBB3207074.1"/>
    </source>
</evidence>
<evidence type="ECO:0000313" key="4">
    <source>
        <dbReference type="Proteomes" id="UP000536179"/>
    </source>
</evidence>
<evidence type="ECO:0000259" key="2">
    <source>
        <dbReference type="Pfam" id="PF06439"/>
    </source>
</evidence>
<gene>
    <name evidence="3" type="ORF">FHS27_002893</name>
</gene>
<sequence length="211" mass="23285">MSSRLAAFFVAIVIATATTCTIDSHAAEKDSDGYLPLFNGKDLTGWETTGTWVVEDGGVLALKPKPGKRGIFSYRLFLWTKWTFRDFKLDFEFKLAEGGDSSVFLRSQSLGGFIEIELTDSYGKQGPLTTDDCGAVQKVSPPSKNMAKPAGEWNRMVIACKGNLLQVELNGEQVINLDYDELGKSVPASGKIGLQDWGHPAWFRNIRIKKL</sequence>
<protein>
    <recommendedName>
        <fullName evidence="2">3-keto-alpha-glucoside-1,2-lyase/3-keto-2-hydroxy-glucal hydratase domain-containing protein</fullName>
    </recommendedName>
</protein>
<dbReference type="AlphaFoldDB" id="A0A7W5DYX4"/>
<dbReference type="InterPro" id="IPR010496">
    <property type="entry name" value="AL/BT2_dom"/>
</dbReference>
<dbReference type="Proteomes" id="UP000536179">
    <property type="component" value="Unassembled WGS sequence"/>
</dbReference>
<keyword evidence="1" id="KW-0732">Signal</keyword>
<keyword evidence="4" id="KW-1185">Reference proteome</keyword>
<evidence type="ECO:0000256" key="1">
    <source>
        <dbReference type="SAM" id="SignalP"/>
    </source>
</evidence>
<dbReference type="Pfam" id="PF06439">
    <property type="entry name" value="3keto-disac_hyd"/>
    <property type="match status" value="1"/>
</dbReference>
<dbReference type="Gene3D" id="2.60.120.560">
    <property type="entry name" value="Exo-inulinase, domain 1"/>
    <property type="match status" value="1"/>
</dbReference>
<organism evidence="3 4">
    <name type="scientific">Aporhodopirellula rubra</name>
    <dbReference type="NCBI Taxonomy" id="980271"/>
    <lineage>
        <taxon>Bacteria</taxon>
        <taxon>Pseudomonadati</taxon>
        <taxon>Planctomycetota</taxon>
        <taxon>Planctomycetia</taxon>
        <taxon>Pirellulales</taxon>
        <taxon>Pirellulaceae</taxon>
        <taxon>Aporhodopirellula</taxon>
    </lineage>
</organism>
<reference evidence="3 4" key="1">
    <citation type="submission" date="2020-08" db="EMBL/GenBank/DDBJ databases">
        <title>Genomic Encyclopedia of Type Strains, Phase III (KMG-III): the genomes of soil and plant-associated and newly described type strains.</title>
        <authorList>
            <person name="Whitman W."/>
        </authorList>
    </citation>
    <scope>NUCLEOTIDE SEQUENCE [LARGE SCALE GENOMIC DNA]</scope>
    <source>
        <strain evidence="3 4">CECT 8075</strain>
    </source>
</reference>
<dbReference type="EMBL" id="JACHXU010000009">
    <property type="protein sequence ID" value="MBB3207074.1"/>
    <property type="molecule type" value="Genomic_DNA"/>
</dbReference>
<feature type="signal peptide" evidence="1">
    <location>
        <begin position="1"/>
        <end position="26"/>
    </location>
</feature>
<dbReference type="GO" id="GO:0016787">
    <property type="term" value="F:hydrolase activity"/>
    <property type="evidence" value="ECO:0007669"/>
    <property type="project" value="InterPro"/>
</dbReference>